<evidence type="ECO:0000313" key="4">
    <source>
        <dbReference type="Ensembl" id="ENSOABP00000065950.1"/>
    </source>
</evidence>
<feature type="region of interest" description="Disordered" evidence="3">
    <location>
        <begin position="338"/>
        <end position="393"/>
    </location>
</feature>
<comment type="similarity">
    <text evidence="1">Belongs to the FAM114 family.</text>
</comment>
<evidence type="ECO:0000256" key="1">
    <source>
        <dbReference type="ARBA" id="ARBA00006903"/>
    </source>
</evidence>
<organism evidence="4 5">
    <name type="scientific">Oreochromis aureus</name>
    <name type="common">Israeli tilapia</name>
    <name type="synonym">Chromis aureus</name>
    <dbReference type="NCBI Taxonomy" id="47969"/>
    <lineage>
        <taxon>Eukaryota</taxon>
        <taxon>Metazoa</taxon>
        <taxon>Chordata</taxon>
        <taxon>Craniata</taxon>
        <taxon>Vertebrata</taxon>
        <taxon>Euteleostomi</taxon>
        <taxon>Actinopterygii</taxon>
        <taxon>Neopterygii</taxon>
        <taxon>Teleostei</taxon>
        <taxon>Neoteleostei</taxon>
        <taxon>Acanthomorphata</taxon>
        <taxon>Ovalentaria</taxon>
        <taxon>Cichlomorphae</taxon>
        <taxon>Cichliformes</taxon>
        <taxon>Cichlidae</taxon>
        <taxon>African cichlids</taxon>
        <taxon>Pseudocrenilabrinae</taxon>
        <taxon>Oreochromini</taxon>
        <taxon>Oreochromis</taxon>
    </lineage>
</organism>
<keyword evidence="2" id="KW-0597">Phosphoprotein</keyword>
<dbReference type="Pfam" id="PF05334">
    <property type="entry name" value="DUF719"/>
    <property type="match status" value="1"/>
</dbReference>
<feature type="region of interest" description="Disordered" evidence="3">
    <location>
        <begin position="1"/>
        <end position="49"/>
    </location>
</feature>
<feature type="compositionally biased region" description="Pro residues" evidence="3">
    <location>
        <begin position="14"/>
        <end position="26"/>
    </location>
</feature>
<reference evidence="5" key="1">
    <citation type="submission" date="2020-03" db="EMBL/GenBank/DDBJ databases">
        <title>Evolution of repeat sequences and sex chromosomes of tilapia species revealed by chromosome-level genomes.</title>
        <authorList>
            <person name="Xu L."/>
            <person name="Tao W."/>
            <person name="Wang D."/>
            <person name="Zhou Q."/>
        </authorList>
    </citation>
    <scope>NUCLEOTIDE SEQUENCE [LARGE SCALE GENOMIC DNA]</scope>
    <source>
        <strain evidence="5">Israel</strain>
    </source>
</reference>
<reference evidence="4" key="3">
    <citation type="submission" date="2025-09" db="UniProtKB">
        <authorList>
            <consortium name="Ensembl"/>
        </authorList>
    </citation>
    <scope>IDENTIFICATION</scope>
</reference>
<sequence length="525" mass="57195">MSQAASSDADPSTDPTPPPVQPPDPVPGLSQDVPAADTEAAEEDVEKSLLEKEKGWGAWSSWGKSLLTTATSTVGHSLTSVKVKAGEALRLHRTSVGEEAQEEEEGAEEKKEGGVESREADLSNSAESSSPTAATASSRGVFSTITHAVQNTGKSVISGGLDALEFIGKKTMTVLAESDPGFKKTKTLMQKTASLSQMLKEAKEKERARLSNHPISAPTAHYGILFDDYQGLSHLEALEILSNESEAKVQAFLSSLTEEEQEEVKKELIYIKEIFIMQEEEEDVETEGGGQTKDNAADGEEFVSVLTELLFELHVAATPDKLNKARMRAHDWVSKVEQPVTTETVGRETQDQPGGEENKKEEKTKDGEELGEKKGEEEEMKGGEEAKESDPRSVEAIYLSSVSSLAEVTARSIEQLHKVAELILHGQEQDKPARDQAYVLTRLTCAMCKEVECLAKKFSDTLLDVGGQRKAEELNPLLESVLLEGSNSTNYIQNAFQLLMPILQISHIQSQHCRPATEPAAQIQH</sequence>
<name>A0AAZ1XEB0_OREAU</name>
<evidence type="ECO:0000256" key="2">
    <source>
        <dbReference type="ARBA" id="ARBA00022553"/>
    </source>
</evidence>
<dbReference type="Proteomes" id="UP000472276">
    <property type="component" value="Unassembled WGS sequence"/>
</dbReference>
<reference evidence="4" key="2">
    <citation type="submission" date="2025-08" db="UniProtKB">
        <authorList>
            <consortium name="Ensembl"/>
        </authorList>
    </citation>
    <scope>IDENTIFICATION</scope>
</reference>
<gene>
    <name evidence="4" type="primary">FAM114A1</name>
</gene>
<feature type="compositionally biased region" description="Basic and acidic residues" evidence="3">
    <location>
        <begin position="345"/>
        <end position="393"/>
    </location>
</feature>
<dbReference type="PANTHER" id="PTHR12842:SF4">
    <property type="entry name" value="PROTEIN NOXP20"/>
    <property type="match status" value="1"/>
</dbReference>
<evidence type="ECO:0008006" key="6">
    <source>
        <dbReference type="Google" id="ProtNLM"/>
    </source>
</evidence>
<dbReference type="InterPro" id="IPR007998">
    <property type="entry name" value="DUF719"/>
</dbReference>
<dbReference type="AlphaFoldDB" id="A0AAZ1XEB0"/>
<dbReference type="Ensembl" id="ENSOABT00000073087.1">
    <property type="protein sequence ID" value="ENSOABP00000065950.1"/>
    <property type="gene ID" value="ENSOABG00000003708.2"/>
</dbReference>
<protein>
    <recommendedName>
        <fullName evidence="6">Family with sequence similarity 114 member A1</fullName>
    </recommendedName>
</protein>
<accession>A0AAZ1XEB0</accession>
<feature type="compositionally biased region" description="Low complexity" evidence="3">
    <location>
        <begin position="123"/>
        <end position="138"/>
    </location>
</feature>
<keyword evidence="5" id="KW-1185">Reference proteome</keyword>
<feature type="compositionally biased region" description="Low complexity" evidence="3">
    <location>
        <begin position="1"/>
        <end position="13"/>
    </location>
</feature>
<proteinExistence type="inferred from homology"/>
<evidence type="ECO:0000256" key="3">
    <source>
        <dbReference type="SAM" id="MobiDB-lite"/>
    </source>
</evidence>
<feature type="compositionally biased region" description="Basic and acidic residues" evidence="3">
    <location>
        <begin position="108"/>
        <end position="121"/>
    </location>
</feature>
<dbReference type="PANTHER" id="PTHR12842">
    <property type="entry name" value="FI01459P"/>
    <property type="match status" value="1"/>
</dbReference>
<feature type="region of interest" description="Disordered" evidence="3">
    <location>
        <begin position="92"/>
        <end position="138"/>
    </location>
</feature>
<evidence type="ECO:0000313" key="5">
    <source>
        <dbReference type="Proteomes" id="UP000472276"/>
    </source>
</evidence>